<dbReference type="EMBL" id="QTSX02000121">
    <property type="protein sequence ID" value="KAJ9088419.1"/>
    <property type="molecule type" value="Genomic_DNA"/>
</dbReference>
<keyword evidence="2" id="KW-1185">Reference proteome</keyword>
<name>A0ACC2UMS7_9FUNG</name>
<sequence length="58" mass="6276">MLKPIEGRGGPSVEFGVLMDSCLLHGGSLGRPQSRLLRGCDRGNWPEVPRAVRVSLDC</sequence>
<evidence type="ECO:0000313" key="1">
    <source>
        <dbReference type="EMBL" id="KAJ9088419.1"/>
    </source>
</evidence>
<reference evidence="1" key="1">
    <citation type="submission" date="2022-04" db="EMBL/GenBank/DDBJ databases">
        <title>Genome of the entomopathogenic fungus Entomophthora muscae.</title>
        <authorList>
            <person name="Elya C."/>
            <person name="Lovett B.R."/>
            <person name="Lee E."/>
            <person name="Macias A.M."/>
            <person name="Hajek A.E."/>
            <person name="De Bivort B.L."/>
            <person name="Kasson M.T."/>
            <person name="De Fine Licht H.H."/>
            <person name="Stajich J.E."/>
        </authorList>
    </citation>
    <scope>NUCLEOTIDE SEQUENCE</scope>
    <source>
        <strain evidence="1">Berkeley</strain>
    </source>
</reference>
<evidence type="ECO:0000313" key="2">
    <source>
        <dbReference type="Proteomes" id="UP001165960"/>
    </source>
</evidence>
<accession>A0ACC2UMS7</accession>
<proteinExistence type="predicted"/>
<comment type="caution">
    <text evidence="1">The sequence shown here is derived from an EMBL/GenBank/DDBJ whole genome shotgun (WGS) entry which is preliminary data.</text>
</comment>
<dbReference type="Proteomes" id="UP001165960">
    <property type="component" value="Unassembled WGS sequence"/>
</dbReference>
<gene>
    <name evidence="1" type="ORF">DSO57_1023336</name>
</gene>
<organism evidence="1 2">
    <name type="scientific">Entomophthora muscae</name>
    <dbReference type="NCBI Taxonomy" id="34485"/>
    <lineage>
        <taxon>Eukaryota</taxon>
        <taxon>Fungi</taxon>
        <taxon>Fungi incertae sedis</taxon>
        <taxon>Zoopagomycota</taxon>
        <taxon>Entomophthoromycotina</taxon>
        <taxon>Entomophthoromycetes</taxon>
        <taxon>Entomophthorales</taxon>
        <taxon>Entomophthoraceae</taxon>
        <taxon>Entomophthora</taxon>
    </lineage>
</organism>
<protein>
    <submittedName>
        <fullName evidence="1">Uncharacterized protein</fullName>
    </submittedName>
</protein>